<comment type="pathway">
    <text evidence="10">Polyol metabolism; 1,2-propanediol degradation.</text>
</comment>
<name>A0A1I6K978_9FIRM</name>
<evidence type="ECO:0000256" key="10">
    <source>
        <dbReference type="PIRNR" id="PIRNR010130"/>
    </source>
</evidence>
<keyword evidence="12" id="KW-1185">Reference proteome</keyword>
<evidence type="ECO:0000256" key="7">
    <source>
        <dbReference type="ARBA" id="ARBA00022833"/>
    </source>
</evidence>
<dbReference type="InterPro" id="IPR008300">
    <property type="entry name" value="PTAC"/>
</dbReference>
<evidence type="ECO:0000256" key="6">
    <source>
        <dbReference type="ARBA" id="ARBA00022723"/>
    </source>
</evidence>
<evidence type="ECO:0000256" key="4">
    <source>
        <dbReference type="ARBA" id="ARBA00020837"/>
    </source>
</evidence>
<gene>
    <name evidence="11" type="ORF">SAMN05661086_02272</name>
</gene>
<evidence type="ECO:0000256" key="8">
    <source>
        <dbReference type="ARBA" id="ARBA00023315"/>
    </source>
</evidence>
<evidence type="ECO:0000256" key="5">
    <source>
        <dbReference type="ARBA" id="ARBA00022679"/>
    </source>
</evidence>
<dbReference type="RefSeq" id="WP_092560834.1">
    <property type="nucleotide sequence ID" value="NZ_FOYZ01000008.1"/>
</dbReference>
<evidence type="ECO:0000313" key="11">
    <source>
        <dbReference type="EMBL" id="SFR87430.1"/>
    </source>
</evidence>
<keyword evidence="6" id="KW-0479">Metal-binding</keyword>
<dbReference type="GO" id="GO:0046872">
    <property type="term" value="F:metal ion binding"/>
    <property type="evidence" value="ECO:0007669"/>
    <property type="project" value="UniProtKB-KW"/>
</dbReference>
<keyword evidence="7" id="KW-0862">Zinc</keyword>
<dbReference type="GO" id="GO:0051144">
    <property type="term" value="P:1,2-propanediol catabolic process"/>
    <property type="evidence" value="ECO:0007669"/>
    <property type="project" value="UniProtKB-UniPathway"/>
</dbReference>
<dbReference type="EC" id="2.3.1.222" evidence="3 10"/>
<evidence type="ECO:0000256" key="3">
    <source>
        <dbReference type="ARBA" id="ARBA00012206"/>
    </source>
</evidence>
<evidence type="ECO:0000313" key="12">
    <source>
        <dbReference type="Proteomes" id="UP000199659"/>
    </source>
</evidence>
<organism evidence="11 12">
    <name type="scientific">Anaeromicropila populeti</name>
    <dbReference type="NCBI Taxonomy" id="37658"/>
    <lineage>
        <taxon>Bacteria</taxon>
        <taxon>Bacillati</taxon>
        <taxon>Bacillota</taxon>
        <taxon>Clostridia</taxon>
        <taxon>Lachnospirales</taxon>
        <taxon>Lachnospiraceae</taxon>
        <taxon>Anaeromicropila</taxon>
    </lineage>
</organism>
<protein>
    <recommendedName>
        <fullName evidence="4 10">Phosphate propanoyltransferase</fullName>
        <ecNumber evidence="3 10">2.3.1.222</ecNumber>
    </recommendedName>
</protein>
<keyword evidence="8 10" id="KW-0012">Acyltransferase</keyword>
<dbReference type="OrthoDB" id="9784365at2"/>
<reference evidence="11 12" key="1">
    <citation type="submission" date="2016-10" db="EMBL/GenBank/DDBJ databases">
        <authorList>
            <person name="de Groot N.N."/>
        </authorList>
    </citation>
    <scope>NUCLEOTIDE SEQUENCE [LARGE SCALE GENOMIC DNA]</scope>
    <source>
        <strain evidence="11 12">743A</strain>
    </source>
</reference>
<dbReference type="PIRSF" id="PIRSF010130">
    <property type="entry name" value="PduL"/>
    <property type="match status" value="1"/>
</dbReference>
<dbReference type="AlphaFoldDB" id="A0A1I6K978"/>
<evidence type="ECO:0000256" key="2">
    <source>
        <dbReference type="ARBA" id="ARBA00007342"/>
    </source>
</evidence>
<dbReference type="Pfam" id="PF06130">
    <property type="entry name" value="PTAC"/>
    <property type="match status" value="1"/>
</dbReference>
<proteinExistence type="inferred from homology"/>
<accession>A0A1I6K978</accession>
<dbReference type="UniPathway" id="UPA00621"/>
<dbReference type="Proteomes" id="UP000199659">
    <property type="component" value="Unassembled WGS sequence"/>
</dbReference>
<dbReference type="PANTHER" id="PTHR39453:SF1">
    <property type="entry name" value="PHOSPHATE PROPANOYLTRANSFERASE"/>
    <property type="match status" value="1"/>
</dbReference>
<keyword evidence="5 10" id="KW-0808">Transferase</keyword>
<evidence type="ECO:0000256" key="1">
    <source>
        <dbReference type="ARBA" id="ARBA00001947"/>
    </source>
</evidence>
<dbReference type="STRING" id="37658.SAMN05661086_02272"/>
<evidence type="ECO:0000256" key="9">
    <source>
        <dbReference type="ARBA" id="ARBA00047589"/>
    </source>
</evidence>
<comment type="catalytic activity">
    <reaction evidence="9 10">
        <text>propanoyl-CoA + phosphate = propanoyl phosphate + CoA</text>
        <dbReference type="Rhea" id="RHEA:28046"/>
        <dbReference type="ChEBI" id="CHEBI:43474"/>
        <dbReference type="ChEBI" id="CHEBI:57287"/>
        <dbReference type="ChEBI" id="CHEBI:57392"/>
        <dbReference type="ChEBI" id="CHEBI:58933"/>
        <dbReference type="EC" id="2.3.1.222"/>
    </reaction>
</comment>
<dbReference type="EMBL" id="FOYZ01000008">
    <property type="protein sequence ID" value="SFR87430.1"/>
    <property type="molecule type" value="Genomic_DNA"/>
</dbReference>
<comment type="cofactor">
    <cofactor evidence="1">
        <name>Zn(2+)</name>
        <dbReference type="ChEBI" id="CHEBI:29105"/>
    </cofactor>
</comment>
<comment type="function">
    <text evidence="10">Involved in 1,2-propanediol (1,2-PD) degradation by catalyzing the conversion of propanoyl-CoA to propanoyl-phosphate.</text>
</comment>
<dbReference type="NCBIfam" id="NF011652">
    <property type="entry name" value="PRK15070.1"/>
    <property type="match status" value="1"/>
</dbReference>
<dbReference type="PANTHER" id="PTHR39453">
    <property type="entry name" value="PHOSPHATE PROPANOYLTRANSFERASE"/>
    <property type="match status" value="1"/>
</dbReference>
<sequence length="216" mass="24078">MVYYDITQEQLIQMVTEAVLLEIKKAGSNVVPTGISVRHIHLTREHVDYFFGRNYQLTPRKQLSQPGQFACEETLDLIGRKGSIKKVRILGPERNKSQVEVSITDARMLGIEAVLRSSGDVEGTPGITLRGPEGLLVLNEGVIVADRHIHMTSADARRFGVKDGQRVRVQVEGQKPGIMDGVVIRVSDRYRLDFHVDTDDGNAFMLSQGQLVTILK</sequence>
<comment type="similarity">
    <text evidence="2 10">Belongs to the PduL family.</text>
</comment>
<dbReference type="GO" id="GO:0016747">
    <property type="term" value="F:acyltransferase activity, transferring groups other than amino-acyl groups"/>
    <property type="evidence" value="ECO:0007669"/>
    <property type="project" value="InterPro"/>
</dbReference>